<reference evidence="4" key="1">
    <citation type="submission" date="2023-01" db="EMBL/GenBank/DDBJ databases">
        <title>Exophiala dermititidis isolated from Cystic Fibrosis Patient.</title>
        <authorList>
            <person name="Kurbessoian T."/>
            <person name="Crocker A."/>
            <person name="Murante D."/>
            <person name="Hogan D.A."/>
            <person name="Stajich J.E."/>
        </authorList>
    </citation>
    <scope>NUCLEOTIDE SEQUENCE</scope>
    <source>
        <strain evidence="4">Ex8</strain>
    </source>
</reference>
<organism evidence="4 5">
    <name type="scientific">Exophiala dermatitidis</name>
    <name type="common">Black yeast-like fungus</name>
    <name type="synonym">Wangiella dermatitidis</name>
    <dbReference type="NCBI Taxonomy" id="5970"/>
    <lineage>
        <taxon>Eukaryota</taxon>
        <taxon>Fungi</taxon>
        <taxon>Dikarya</taxon>
        <taxon>Ascomycota</taxon>
        <taxon>Pezizomycotina</taxon>
        <taxon>Eurotiomycetes</taxon>
        <taxon>Chaetothyriomycetidae</taxon>
        <taxon>Chaetothyriales</taxon>
        <taxon>Herpotrichiellaceae</taxon>
        <taxon>Exophiala</taxon>
    </lineage>
</organism>
<feature type="domain" description="WSC" evidence="3">
    <location>
        <begin position="375"/>
        <end position="471"/>
    </location>
</feature>
<evidence type="ECO:0000256" key="1">
    <source>
        <dbReference type="SAM" id="MobiDB-lite"/>
    </source>
</evidence>
<evidence type="ECO:0000313" key="5">
    <source>
        <dbReference type="Proteomes" id="UP001161757"/>
    </source>
</evidence>
<comment type="caution">
    <text evidence="4">The sequence shown here is derived from an EMBL/GenBank/DDBJ whole genome shotgun (WGS) entry which is preliminary data.</text>
</comment>
<protein>
    <recommendedName>
        <fullName evidence="3">WSC domain-containing protein</fullName>
    </recommendedName>
</protein>
<evidence type="ECO:0000313" key="4">
    <source>
        <dbReference type="EMBL" id="KAJ8993150.1"/>
    </source>
</evidence>
<feature type="domain" description="WSC" evidence="3">
    <location>
        <begin position="626"/>
        <end position="720"/>
    </location>
</feature>
<accession>A0AAN6IW24</accession>
<dbReference type="AlphaFoldDB" id="A0AAN6IW24"/>
<dbReference type="PANTHER" id="PTHR43662:SF3">
    <property type="entry name" value="DOMAIN PROTEIN, PUTATIVE (AFU_ORTHOLOGUE AFUA_6G11970)-RELATED"/>
    <property type="match status" value="1"/>
</dbReference>
<gene>
    <name evidence="4" type="ORF">HRR80_003182</name>
</gene>
<evidence type="ECO:0000256" key="2">
    <source>
        <dbReference type="SAM" id="SignalP"/>
    </source>
</evidence>
<evidence type="ECO:0000259" key="3">
    <source>
        <dbReference type="PROSITE" id="PS51212"/>
    </source>
</evidence>
<feature type="chain" id="PRO_5042881076" description="WSC domain-containing protein" evidence="2">
    <location>
        <begin position="23"/>
        <end position="868"/>
    </location>
</feature>
<dbReference type="SMART" id="SM00321">
    <property type="entry name" value="WSC"/>
    <property type="match status" value="4"/>
</dbReference>
<sequence>MKNFHGAVLAIVFASSFGNVDAFWRMVCGTVQVGRIDPIISPGGISGHCHTIAGPNNLNTTSTFDSLQASYCTSCSIQKDKSAYWTPQLYYRHRNGSFEEVPHDGTVVYYLDRGVDVPNMVPFPPGFRVLSGDSAARSYDASTLTYGNKSYGPRPVADRTSFACLDSSGPMPETPGFNVTKCSSGLRAQIHFQSCWDGVNLYKSDQSHVAYLSGMDNGICPPTHPKLLPHLFFEIIYSVNSVDQSDGGMFVFSNGDTTGYGFHGDFLNGWDPQVQADAIKQCMGAAATNGGQIGLCPPLAASVDPFFSRNCPEQPPLVNETVHGMLKVLPGCNPPTGGPLRAAQNTCPIQPTLNYIPNQDYKNRSVAVPGDKVGSWQYMGCSFDTGTPRPLAGLSYSNNTAMTIDSCTAFCKKNGYFLAGLEYSTQCYCASAMSQPLQDPVTCASQSYMICSGDSFQFCGGQGLMQIWNDTTYSGPAIKGVPVAGKTTMTLPSGGNATYQGCFAEANVGKALTPSYTSATNMSLESCAASCQKGNYALFGTEYSQECYCGNTITTAQVGQGNCSSFCTGDKTEFCGGGSRLSIWSLSGYTAGSGTGTGTGTGSGSGSSTASSSPSNTVSAIPAATSIAYMNCYSETPSSPRALSAVFKSSGSMSIDLCAQTAQSLNLQYFGLEYSSQCLAGSTLDPRSTVIASSKCNMACAGNNKQTCGGSSAISLYNNTQYVKPYNPNPVSVPNQPGSQYGYVGCYAEPAGARALGSTATYGAYTTTSNTLTVEACAALCFAKGYPWMGVENGNQCFCNGAGLINGAAKSAGGDADCAVTCLGDPKENCGGVAKLNVYQVKSGAGGAKYAGASRSLDLKRGWRFKTW</sequence>
<dbReference type="InterPro" id="IPR018535">
    <property type="entry name" value="DUF1996"/>
</dbReference>
<dbReference type="Proteomes" id="UP001161757">
    <property type="component" value="Unassembled WGS sequence"/>
</dbReference>
<proteinExistence type="predicted"/>
<dbReference type="Pfam" id="PF09362">
    <property type="entry name" value="DUF1996"/>
    <property type="match status" value="1"/>
</dbReference>
<name>A0AAN6IW24_EXODE</name>
<dbReference type="PROSITE" id="PS51212">
    <property type="entry name" value="WSC"/>
    <property type="match status" value="4"/>
</dbReference>
<dbReference type="PANTHER" id="PTHR43662">
    <property type="match status" value="1"/>
</dbReference>
<dbReference type="InterPro" id="IPR002889">
    <property type="entry name" value="WSC_carb-bd"/>
</dbReference>
<dbReference type="Pfam" id="PF01822">
    <property type="entry name" value="WSC"/>
    <property type="match status" value="4"/>
</dbReference>
<dbReference type="EMBL" id="JAJGCB010000004">
    <property type="protein sequence ID" value="KAJ8993150.1"/>
    <property type="molecule type" value="Genomic_DNA"/>
</dbReference>
<feature type="domain" description="WSC" evidence="3">
    <location>
        <begin position="496"/>
        <end position="587"/>
    </location>
</feature>
<feature type="signal peptide" evidence="2">
    <location>
        <begin position="1"/>
        <end position="22"/>
    </location>
</feature>
<feature type="region of interest" description="Disordered" evidence="1">
    <location>
        <begin position="597"/>
        <end position="617"/>
    </location>
</feature>
<feature type="domain" description="WSC" evidence="3">
    <location>
        <begin position="740"/>
        <end position="842"/>
    </location>
</feature>
<keyword evidence="2" id="KW-0732">Signal</keyword>